<dbReference type="CDD" id="cd00170">
    <property type="entry name" value="SEC14"/>
    <property type="match status" value="1"/>
</dbReference>
<dbReference type="InterPro" id="IPR036865">
    <property type="entry name" value="CRAL-TRIO_dom_sf"/>
</dbReference>
<dbReference type="InterPro" id="IPR001251">
    <property type="entry name" value="CRAL-TRIO_dom"/>
</dbReference>
<feature type="domain" description="CRAL-TRIO" evidence="1">
    <location>
        <begin position="49"/>
        <end position="118"/>
    </location>
</feature>
<organism evidence="2 3">
    <name type="scientific">Nephila pilipes</name>
    <name type="common">Giant wood spider</name>
    <name type="synonym">Nephila maculata</name>
    <dbReference type="NCBI Taxonomy" id="299642"/>
    <lineage>
        <taxon>Eukaryota</taxon>
        <taxon>Metazoa</taxon>
        <taxon>Ecdysozoa</taxon>
        <taxon>Arthropoda</taxon>
        <taxon>Chelicerata</taxon>
        <taxon>Arachnida</taxon>
        <taxon>Araneae</taxon>
        <taxon>Araneomorphae</taxon>
        <taxon>Entelegynae</taxon>
        <taxon>Araneoidea</taxon>
        <taxon>Nephilidae</taxon>
        <taxon>Nephila</taxon>
    </lineage>
</organism>
<dbReference type="GO" id="GO:0016020">
    <property type="term" value="C:membrane"/>
    <property type="evidence" value="ECO:0007669"/>
    <property type="project" value="TreeGrafter"/>
</dbReference>
<dbReference type="AlphaFoldDB" id="A0A8X6MQP3"/>
<evidence type="ECO:0000313" key="3">
    <source>
        <dbReference type="Proteomes" id="UP000887013"/>
    </source>
</evidence>
<dbReference type="Proteomes" id="UP000887013">
    <property type="component" value="Unassembled WGS sequence"/>
</dbReference>
<dbReference type="SUPFAM" id="SSF52087">
    <property type="entry name" value="CRAL/TRIO domain"/>
    <property type="match status" value="1"/>
</dbReference>
<evidence type="ECO:0000313" key="2">
    <source>
        <dbReference type="EMBL" id="GFS72547.1"/>
    </source>
</evidence>
<comment type="caution">
    <text evidence="2">The sequence shown here is derived from an EMBL/GenBank/DDBJ whole genome shotgun (WGS) entry which is preliminary data.</text>
</comment>
<sequence>MLDRCLEDIPQLNQFLPFEMGYLPKEFQDKAAFEINETDENKMRGLTELREMVQRRYKEIHVIKESLLAKTCWTFFKPFLSEKIRNRVYFHSSTEKLLHHFPRAILPTEYGGDIRENDMENWSRKANADHKYHGVTGQPNYF</sequence>
<dbReference type="Pfam" id="PF00650">
    <property type="entry name" value="CRAL_TRIO"/>
    <property type="match status" value="1"/>
</dbReference>
<dbReference type="PRINTS" id="PR00180">
    <property type="entry name" value="CRETINALDHBP"/>
</dbReference>
<dbReference type="OrthoDB" id="6432774at2759"/>
<proteinExistence type="predicted"/>
<dbReference type="GO" id="GO:1902936">
    <property type="term" value="F:phosphatidylinositol bisphosphate binding"/>
    <property type="evidence" value="ECO:0007669"/>
    <property type="project" value="TreeGrafter"/>
</dbReference>
<protein>
    <submittedName>
        <fullName evidence="2">Alpha-tocopherol transfer protein-like</fullName>
    </submittedName>
</protein>
<reference evidence="2" key="1">
    <citation type="submission" date="2020-08" db="EMBL/GenBank/DDBJ databases">
        <title>Multicomponent nature underlies the extraordinary mechanical properties of spider dragline silk.</title>
        <authorList>
            <person name="Kono N."/>
            <person name="Nakamura H."/>
            <person name="Mori M."/>
            <person name="Yoshida Y."/>
            <person name="Ohtoshi R."/>
            <person name="Malay A.D."/>
            <person name="Moran D.A.P."/>
            <person name="Tomita M."/>
            <person name="Numata K."/>
            <person name="Arakawa K."/>
        </authorList>
    </citation>
    <scope>NUCLEOTIDE SEQUENCE</scope>
</reference>
<gene>
    <name evidence="2" type="primary">TTPAL_7</name>
    <name evidence="2" type="ORF">NPIL_485241</name>
</gene>
<dbReference type="EMBL" id="BMAW01095915">
    <property type="protein sequence ID" value="GFS72547.1"/>
    <property type="molecule type" value="Genomic_DNA"/>
</dbReference>
<dbReference type="PROSITE" id="PS50191">
    <property type="entry name" value="CRAL_TRIO"/>
    <property type="match status" value="1"/>
</dbReference>
<evidence type="ECO:0000259" key="1">
    <source>
        <dbReference type="PROSITE" id="PS50191"/>
    </source>
</evidence>
<accession>A0A8X6MQP3</accession>
<keyword evidence="3" id="KW-1185">Reference proteome</keyword>
<dbReference type="PANTHER" id="PTHR10174">
    <property type="entry name" value="ALPHA-TOCOPHEROL TRANSFER PROTEIN-RELATED"/>
    <property type="match status" value="1"/>
</dbReference>
<dbReference type="Gene3D" id="3.40.525.10">
    <property type="entry name" value="CRAL-TRIO lipid binding domain"/>
    <property type="match status" value="1"/>
</dbReference>
<dbReference type="PANTHER" id="PTHR10174:SF130">
    <property type="entry name" value="ALPHA-TOCOPHEROL TRANSFER PROTEIN-LIKE"/>
    <property type="match status" value="1"/>
</dbReference>
<name>A0A8X6MQP3_NEPPI</name>